<dbReference type="PANTHER" id="PTHR48094:SF12">
    <property type="entry name" value="PARKINSON DISEASE PROTEIN 7 HOMOLOG"/>
    <property type="match status" value="1"/>
</dbReference>
<dbReference type="EMBL" id="LBVV01000023">
    <property type="protein sequence ID" value="KKQ93266.1"/>
    <property type="molecule type" value="Genomic_DNA"/>
</dbReference>
<dbReference type="AlphaFoldDB" id="A0A0G0PVB7"/>
<name>A0A0G0PVB7_UNCC2</name>
<comment type="caution">
    <text evidence="2">The sequence shown here is derived from an EMBL/GenBank/DDBJ whole genome shotgun (WGS) entry which is preliminary data.</text>
</comment>
<evidence type="ECO:0000313" key="2">
    <source>
        <dbReference type="EMBL" id="KKQ93266.1"/>
    </source>
</evidence>
<evidence type="ECO:0000259" key="1">
    <source>
        <dbReference type="Pfam" id="PF01965"/>
    </source>
</evidence>
<dbReference type="InterPro" id="IPR002818">
    <property type="entry name" value="DJ-1/PfpI"/>
</dbReference>
<dbReference type="STRING" id="1618345.UT18_C0023G0004"/>
<dbReference type="PANTHER" id="PTHR48094">
    <property type="entry name" value="PROTEIN/NUCLEIC ACID DEGLYCASE DJ-1-RELATED"/>
    <property type="match status" value="1"/>
</dbReference>
<dbReference type="InterPro" id="IPR050325">
    <property type="entry name" value="Prot/Nucl_acid_deglycase"/>
</dbReference>
<dbReference type="Pfam" id="PF01965">
    <property type="entry name" value="DJ-1_PfpI"/>
    <property type="match status" value="1"/>
</dbReference>
<evidence type="ECO:0000313" key="3">
    <source>
        <dbReference type="Proteomes" id="UP000034207"/>
    </source>
</evidence>
<proteinExistence type="predicted"/>
<dbReference type="Gene3D" id="3.40.50.880">
    <property type="match status" value="1"/>
</dbReference>
<accession>A0A0G0PVB7</accession>
<protein>
    <submittedName>
        <fullName evidence="2">ThiJ/PfpI domain-containing protein</fullName>
    </submittedName>
</protein>
<gene>
    <name evidence="2" type="ORF">UT18_C0023G0004</name>
</gene>
<organism evidence="2 3">
    <name type="scientific">candidate division CPR2 bacterium GW2011_GWC2_39_10</name>
    <dbReference type="NCBI Taxonomy" id="1618345"/>
    <lineage>
        <taxon>Bacteria</taxon>
        <taxon>Bacteria division CPR2</taxon>
    </lineage>
</organism>
<dbReference type="InterPro" id="IPR029062">
    <property type="entry name" value="Class_I_gatase-like"/>
</dbReference>
<sequence>MDKKQKILMVVAHTGFRDEELFVPKEIFEKEGFEVVVASNSPGQAIGKLGGTIPVDLVISHVHPDDYAALVVVGGPGVAVLFNNLELFGIARDFSQKRKVTSAICSAPVVFANAGILNSKKATCFSEQRDKLENGGAFYTGRLVERDGDIITGSGPAASEDFAEAVVKAIHWQAGEQDILSGMRNARKRF</sequence>
<dbReference type="GO" id="GO:0005737">
    <property type="term" value="C:cytoplasm"/>
    <property type="evidence" value="ECO:0007669"/>
    <property type="project" value="TreeGrafter"/>
</dbReference>
<dbReference type="SUPFAM" id="SSF52317">
    <property type="entry name" value="Class I glutamine amidotransferase-like"/>
    <property type="match status" value="1"/>
</dbReference>
<feature type="domain" description="DJ-1/PfpI" evidence="1">
    <location>
        <begin position="6"/>
        <end position="168"/>
    </location>
</feature>
<dbReference type="Proteomes" id="UP000034207">
    <property type="component" value="Unassembled WGS sequence"/>
</dbReference>
<reference evidence="2 3" key="1">
    <citation type="journal article" date="2015" name="Nature">
        <title>rRNA introns, odd ribosomes, and small enigmatic genomes across a large radiation of phyla.</title>
        <authorList>
            <person name="Brown C.T."/>
            <person name="Hug L.A."/>
            <person name="Thomas B.C."/>
            <person name="Sharon I."/>
            <person name="Castelle C.J."/>
            <person name="Singh A."/>
            <person name="Wilkins M.J."/>
            <person name="Williams K.H."/>
            <person name="Banfield J.F."/>
        </authorList>
    </citation>
    <scope>NUCLEOTIDE SEQUENCE [LARGE SCALE GENOMIC DNA]</scope>
</reference>